<gene>
    <name evidence="4" type="ORF">FZC78_03210</name>
</gene>
<sequence>MPALMINKVRTDEKVLAVTFDDGPNAEYTPQVLEILQKANAKATFYMIGEQMERCPELVKRAAELGHEIGNHTYTHPRMTELSQEECLTEIERTKSLIERLTGEKPASFRPPFLDYDHVTAAALQEKGYSHFIGAVNLEARDWEQPGANHILEETRSVLSNGAILLFHDGYGDRSQTLEAISRLIPQLIAEGWNLVTISELLKLAK</sequence>
<protein>
    <submittedName>
        <fullName evidence="4">Polysaccharide deacetylase family protein</fullName>
    </submittedName>
</protein>
<dbReference type="PROSITE" id="PS51677">
    <property type="entry name" value="NODB"/>
    <property type="match status" value="1"/>
</dbReference>
<evidence type="ECO:0000313" key="4">
    <source>
        <dbReference type="EMBL" id="TYS18558.1"/>
    </source>
</evidence>
<dbReference type="Gene3D" id="3.20.20.370">
    <property type="entry name" value="Glycoside hydrolase/deacetylase"/>
    <property type="match status" value="1"/>
</dbReference>
<dbReference type="InterPro" id="IPR002509">
    <property type="entry name" value="NODB_dom"/>
</dbReference>
<dbReference type="AlphaFoldDB" id="A0A5D4NYE6"/>
<evidence type="ECO:0000313" key="5">
    <source>
        <dbReference type="Proteomes" id="UP000322267"/>
    </source>
</evidence>
<dbReference type="Proteomes" id="UP000322267">
    <property type="component" value="Unassembled WGS sequence"/>
</dbReference>
<accession>A0A5D4NYE6</accession>
<dbReference type="EMBL" id="VTEI01000002">
    <property type="protein sequence ID" value="TYS18558.1"/>
    <property type="molecule type" value="Genomic_DNA"/>
</dbReference>
<evidence type="ECO:0000256" key="2">
    <source>
        <dbReference type="ARBA" id="ARBA00022801"/>
    </source>
</evidence>
<dbReference type="InterPro" id="IPR050248">
    <property type="entry name" value="Polysacc_deacetylase_ArnD"/>
</dbReference>
<proteinExistence type="predicted"/>
<keyword evidence="1" id="KW-0479">Metal-binding</keyword>
<name>A0A5D4NYE6_9BACI</name>
<dbReference type="GO" id="GO:0016020">
    <property type="term" value="C:membrane"/>
    <property type="evidence" value="ECO:0007669"/>
    <property type="project" value="TreeGrafter"/>
</dbReference>
<evidence type="ECO:0000256" key="1">
    <source>
        <dbReference type="ARBA" id="ARBA00022723"/>
    </source>
</evidence>
<dbReference type="GO" id="GO:0046872">
    <property type="term" value="F:metal ion binding"/>
    <property type="evidence" value="ECO:0007669"/>
    <property type="project" value="UniProtKB-KW"/>
</dbReference>
<dbReference type="GO" id="GO:0005975">
    <property type="term" value="P:carbohydrate metabolic process"/>
    <property type="evidence" value="ECO:0007669"/>
    <property type="project" value="InterPro"/>
</dbReference>
<dbReference type="SUPFAM" id="SSF88713">
    <property type="entry name" value="Glycoside hydrolase/deacetylase"/>
    <property type="match status" value="1"/>
</dbReference>
<feature type="domain" description="NodB homology" evidence="3">
    <location>
        <begin position="14"/>
        <end position="196"/>
    </location>
</feature>
<dbReference type="PANTHER" id="PTHR10587">
    <property type="entry name" value="GLYCOSYL TRANSFERASE-RELATED"/>
    <property type="match status" value="1"/>
</dbReference>
<keyword evidence="2" id="KW-0378">Hydrolase</keyword>
<dbReference type="RefSeq" id="WP_148938236.1">
    <property type="nucleotide sequence ID" value="NZ_VTEI01000002.1"/>
</dbReference>
<dbReference type="InterPro" id="IPR011330">
    <property type="entry name" value="Glyco_hydro/deAcase_b/a-brl"/>
</dbReference>
<dbReference type="PANTHER" id="PTHR10587:SF133">
    <property type="entry name" value="CHITIN DEACETYLASE 1-RELATED"/>
    <property type="match status" value="1"/>
</dbReference>
<reference evidence="4 5" key="1">
    <citation type="submission" date="2019-08" db="EMBL/GenBank/DDBJ databases">
        <title>Bacillus genomes from the desert of Cuatro Cienegas, Coahuila.</title>
        <authorList>
            <person name="Olmedo-Alvarez G."/>
        </authorList>
    </citation>
    <scope>NUCLEOTIDE SEQUENCE [LARGE SCALE GENOMIC DNA]</scope>
    <source>
        <strain evidence="4 5">CH34_1T</strain>
    </source>
</reference>
<evidence type="ECO:0000259" key="3">
    <source>
        <dbReference type="PROSITE" id="PS51677"/>
    </source>
</evidence>
<dbReference type="CDD" id="cd10917">
    <property type="entry name" value="CE4_NodB_like_6s_7s"/>
    <property type="match status" value="1"/>
</dbReference>
<dbReference type="GO" id="GO:0016810">
    <property type="term" value="F:hydrolase activity, acting on carbon-nitrogen (but not peptide) bonds"/>
    <property type="evidence" value="ECO:0007669"/>
    <property type="project" value="InterPro"/>
</dbReference>
<comment type="caution">
    <text evidence="4">The sequence shown here is derived from an EMBL/GenBank/DDBJ whole genome shotgun (WGS) entry which is preliminary data.</text>
</comment>
<dbReference type="OrthoDB" id="9812065at2"/>
<dbReference type="Pfam" id="PF01522">
    <property type="entry name" value="Polysacc_deac_1"/>
    <property type="match status" value="1"/>
</dbReference>
<organism evidence="4 5">
    <name type="scientific">Rossellomorea vietnamensis</name>
    <dbReference type="NCBI Taxonomy" id="218284"/>
    <lineage>
        <taxon>Bacteria</taxon>
        <taxon>Bacillati</taxon>
        <taxon>Bacillota</taxon>
        <taxon>Bacilli</taxon>
        <taxon>Bacillales</taxon>
        <taxon>Bacillaceae</taxon>
        <taxon>Rossellomorea</taxon>
    </lineage>
</organism>